<evidence type="ECO:0000313" key="13">
    <source>
        <dbReference type="EMBL" id="WNC69446.1"/>
    </source>
</evidence>
<dbReference type="Proteomes" id="UP001248581">
    <property type="component" value="Chromosome"/>
</dbReference>
<keyword evidence="5 10" id="KW-0566">Pantothenate biosynthesis</keyword>
<evidence type="ECO:0000256" key="10">
    <source>
        <dbReference type="RuleBase" id="RU362068"/>
    </source>
</evidence>
<comment type="similarity">
    <text evidence="2 10">Belongs to the ketopantoate reductase family.</text>
</comment>
<dbReference type="InterPro" id="IPR013752">
    <property type="entry name" value="KPA_reductase"/>
</dbReference>
<evidence type="ECO:0000259" key="12">
    <source>
        <dbReference type="Pfam" id="PF08546"/>
    </source>
</evidence>
<reference evidence="14" key="1">
    <citation type="submission" date="2023-09" db="EMBL/GenBank/DDBJ databases">
        <authorList>
            <person name="Li S."/>
            <person name="Li X."/>
            <person name="Zhang C."/>
            <person name="Zhao Z."/>
        </authorList>
    </citation>
    <scope>NUCLEOTIDE SEQUENCE [LARGE SCALE GENOMIC DNA]</scope>
    <source>
        <strain evidence="14">SQ345</strain>
    </source>
</reference>
<evidence type="ECO:0000256" key="2">
    <source>
        <dbReference type="ARBA" id="ARBA00007870"/>
    </source>
</evidence>
<dbReference type="RefSeq" id="WP_348388589.1">
    <property type="nucleotide sequence ID" value="NZ_CP134146.1"/>
</dbReference>
<dbReference type="Gene3D" id="3.40.50.720">
    <property type="entry name" value="NAD(P)-binding Rossmann-like Domain"/>
    <property type="match status" value="1"/>
</dbReference>
<dbReference type="GO" id="GO:0008677">
    <property type="term" value="F:2-dehydropantoate 2-reductase activity"/>
    <property type="evidence" value="ECO:0007669"/>
    <property type="project" value="UniProtKB-EC"/>
</dbReference>
<dbReference type="EC" id="1.1.1.169" evidence="3 10"/>
<keyword evidence="14" id="KW-1185">Reference proteome</keyword>
<evidence type="ECO:0000256" key="6">
    <source>
        <dbReference type="ARBA" id="ARBA00022857"/>
    </source>
</evidence>
<evidence type="ECO:0000256" key="8">
    <source>
        <dbReference type="ARBA" id="ARBA00032024"/>
    </source>
</evidence>
<evidence type="ECO:0000256" key="1">
    <source>
        <dbReference type="ARBA" id="ARBA00004994"/>
    </source>
</evidence>
<evidence type="ECO:0000313" key="14">
    <source>
        <dbReference type="Proteomes" id="UP001248581"/>
    </source>
</evidence>
<dbReference type="SUPFAM" id="SSF51735">
    <property type="entry name" value="NAD(P)-binding Rossmann-fold domains"/>
    <property type="match status" value="1"/>
</dbReference>
<dbReference type="Pfam" id="PF08546">
    <property type="entry name" value="ApbA_C"/>
    <property type="match status" value="1"/>
</dbReference>
<evidence type="ECO:0000256" key="3">
    <source>
        <dbReference type="ARBA" id="ARBA00013014"/>
    </source>
</evidence>
<dbReference type="Gene3D" id="1.10.1040.10">
    <property type="entry name" value="N-(1-d-carboxylethyl)-l-norvaline Dehydrogenase, domain 2"/>
    <property type="match status" value="1"/>
</dbReference>
<evidence type="ECO:0000256" key="4">
    <source>
        <dbReference type="ARBA" id="ARBA00019465"/>
    </source>
</evidence>
<dbReference type="NCBIfam" id="TIGR00745">
    <property type="entry name" value="apbA_panE"/>
    <property type="match status" value="1"/>
</dbReference>
<accession>A0ABY9TL53</accession>
<keyword evidence="6 10" id="KW-0521">NADP</keyword>
<dbReference type="InterPro" id="IPR050838">
    <property type="entry name" value="Ketopantoate_reductase"/>
</dbReference>
<comment type="catalytic activity">
    <reaction evidence="9 10">
        <text>(R)-pantoate + NADP(+) = 2-dehydropantoate + NADPH + H(+)</text>
        <dbReference type="Rhea" id="RHEA:16233"/>
        <dbReference type="ChEBI" id="CHEBI:11561"/>
        <dbReference type="ChEBI" id="CHEBI:15378"/>
        <dbReference type="ChEBI" id="CHEBI:15980"/>
        <dbReference type="ChEBI" id="CHEBI:57783"/>
        <dbReference type="ChEBI" id="CHEBI:58349"/>
        <dbReference type="EC" id="1.1.1.169"/>
    </reaction>
</comment>
<sequence length="297" mass="32740">MNILIVGRGAMGLLFSHFLIDHNISIKSRAASPSIFSFTNIDGSSNQHQLNCANKKQISSADCVICCVKSYDVSNVITELAPFINNYCPIILTNNGMGVIEQLKQELSISNPIYALLTTMAAKRLSPNHIAHTGVGTNQMGLVSGSADSHHQQKLVDILANALPHYSYSEQILTLQWTKLAINCAINALTAIYNVNNGELKKQSYKQIIADVIKELVAVAKQEEILLNYDGLINTIYDVIDKTASNSSSMREDVLKQQETEIDFINGFIYRLGQTHNIPTPTNAKLYKQVKSLTLPT</sequence>
<dbReference type="PANTHER" id="PTHR43765">
    <property type="entry name" value="2-DEHYDROPANTOATE 2-REDUCTASE-RELATED"/>
    <property type="match status" value="1"/>
</dbReference>
<gene>
    <name evidence="13" type="ORF">RI845_04690</name>
</gene>
<evidence type="ECO:0000259" key="11">
    <source>
        <dbReference type="Pfam" id="PF02558"/>
    </source>
</evidence>
<organism evidence="13 14">
    <name type="scientific">Thalassotalea nanhaiensis</name>
    <dbReference type="NCBI Taxonomy" id="3065648"/>
    <lineage>
        <taxon>Bacteria</taxon>
        <taxon>Pseudomonadati</taxon>
        <taxon>Pseudomonadota</taxon>
        <taxon>Gammaproteobacteria</taxon>
        <taxon>Alteromonadales</taxon>
        <taxon>Colwelliaceae</taxon>
        <taxon>Thalassotalea</taxon>
    </lineage>
</organism>
<proteinExistence type="inferred from homology"/>
<dbReference type="InterPro" id="IPR013332">
    <property type="entry name" value="KPR_N"/>
</dbReference>
<feature type="domain" description="Ketopantoate reductase N-terminal" evidence="11">
    <location>
        <begin position="3"/>
        <end position="143"/>
    </location>
</feature>
<protein>
    <recommendedName>
        <fullName evidence="4 10">2-dehydropantoate 2-reductase</fullName>
        <ecNumber evidence="3 10">1.1.1.169</ecNumber>
    </recommendedName>
    <alternativeName>
        <fullName evidence="8 10">Ketopantoate reductase</fullName>
    </alternativeName>
</protein>
<evidence type="ECO:0000256" key="5">
    <source>
        <dbReference type="ARBA" id="ARBA00022655"/>
    </source>
</evidence>
<keyword evidence="7 10" id="KW-0560">Oxidoreductase</keyword>
<dbReference type="PANTHER" id="PTHR43765:SF2">
    <property type="entry name" value="2-DEHYDROPANTOATE 2-REDUCTASE"/>
    <property type="match status" value="1"/>
</dbReference>
<dbReference type="InterPro" id="IPR003710">
    <property type="entry name" value="ApbA"/>
</dbReference>
<dbReference type="SUPFAM" id="SSF48179">
    <property type="entry name" value="6-phosphogluconate dehydrogenase C-terminal domain-like"/>
    <property type="match status" value="1"/>
</dbReference>
<dbReference type="Pfam" id="PF02558">
    <property type="entry name" value="ApbA"/>
    <property type="match status" value="1"/>
</dbReference>
<evidence type="ECO:0000256" key="9">
    <source>
        <dbReference type="ARBA" id="ARBA00048793"/>
    </source>
</evidence>
<feature type="domain" description="Ketopantoate reductase C-terminal" evidence="12">
    <location>
        <begin position="172"/>
        <end position="292"/>
    </location>
</feature>
<dbReference type="InterPro" id="IPR036291">
    <property type="entry name" value="NAD(P)-bd_dom_sf"/>
</dbReference>
<name>A0ABY9TL53_9GAMM</name>
<dbReference type="InterPro" id="IPR013328">
    <property type="entry name" value="6PGD_dom2"/>
</dbReference>
<comment type="function">
    <text evidence="10">Catalyzes the NADPH-dependent reduction of ketopantoate into pantoic acid.</text>
</comment>
<evidence type="ECO:0000256" key="7">
    <source>
        <dbReference type="ARBA" id="ARBA00023002"/>
    </source>
</evidence>
<dbReference type="EMBL" id="CP134146">
    <property type="protein sequence ID" value="WNC69446.1"/>
    <property type="molecule type" value="Genomic_DNA"/>
</dbReference>
<comment type="pathway">
    <text evidence="1 10">Cofactor biosynthesis; (R)-pantothenate biosynthesis; (R)-pantoate from 3-methyl-2-oxobutanoate: step 2/2.</text>
</comment>
<dbReference type="InterPro" id="IPR008927">
    <property type="entry name" value="6-PGluconate_DH-like_C_sf"/>
</dbReference>